<feature type="transmembrane region" description="Helical" evidence="6">
    <location>
        <begin position="286"/>
        <end position="303"/>
    </location>
</feature>
<feature type="transmembrane region" description="Helical" evidence="6">
    <location>
        <begin position="349"/>
        <end position="368"/>
    </location>
</feature>
<feature type="transmembrane region" description="Helical" evidence="6">
    <location>
        <begin position="47"/>
        <end position="71"/>
    </location>
</feature>
<organism evidence="8 9">
    <name type="scientific">Actinomycetospora endophytica</name>
    <dbReference type="NCBI Taxonomy" id="2291215"/>
    <lineage>
        <taxon>Bacteria</taxon>
        <taxon>Bacillati</taxon>
        <taxon>Actinomycetota</taxon>
        <taxon>Actinomycetes</taxon>
        <taxon>Pseudonocardiales</taxon>
        <taxon>Pseudonocardiaceae</taxon>
        <taxon>Actinomycetospora</taxon>
    </lineage>
</organism>
<keyword evidence="4 6" id="KW-0472">Membrane</keyword>
<dbReference type="EMBL" id="JAJNDB010000005">
    <property type="protein sequence ID" value="MCD2196070.1"/>
    <property type="molecule type" value="Genomic_DNA"/>
</dbReference>
<dbReference type="RefSeq" id="WP_230737927.1">
    <property type="nucleotide sequence ID" value="NZ_JAJNDB010000005.1"/>
</dbReference>
<evidence type="ECO:0000256" key="4">
    <source>
        <dbReference type="ARBA" id="ARBA00023136"/>
    </source>
</evidence>
<comment type="caution">
    <text evidence="8">The sequence shown here is derived from an EMBL/GenBank/DDBJ whole genome shotgun (WGS) entry which is preliminary data.</text>
</comment>
<dbReference type="InterPro" id="IPR020846">
    <property type="entry name" value="MFS_dom"/>
</dbReference>
<protein>
    <submittedName>
        <fullName evidence="8">MFS transporter</fullName>
    </submittedName>
</protein>
<feature type="transmembrane region" description="Helical" evidence="6">
    <location>
        <begin position="139"/>
        <end position="160"/>
    </location>
</feature>
<dbReference type="InterPro" id="IPR005828">
    <property type="entry name" value="MFS_sugar_transport-like"/>
</dbReference>
<name>A0ABS8PEY6_9PSEU</name>
<reference evidence="8 9" key="1">
    <citation type="submission" date="2021-11" db="EMBL/GenBank/DDBJ databases">
        <title>Draft genome sequence of Actinomycetospora sp. SF1 isolated from the rhizosphere soil.</title>
        <authorList>
            <person name="Duangmal K."/>
            <person name="Chantavorakit T."/>
        </authorList>
    </citation>
    <scope>NUCLEOTIDE SEQUENCE [LARGE SCALE GENOMIC DNA]</scope>
    <source>
        <strain evidence="8 9">TBRC 5722</strain>
    </source>
</reference>
<dbReference type="PROSITE" id="PS50850">
    <property type="entry name" value="MFS"/>
    <property type="match status" value="1"/>
</dbReference>
<dbReference type="CDD" id="cd17316">
    <property type="entry name" value="MFS_SV2_like"/>
    <property type="match status" value="1"/>
</dbReference>
<dbReference type="PROSITE" id="PS00216">
    <property type="entry name" value="SUGAR_TRANSPORT_1"/>
    <property type="match status" value="1"/>
</dbReference>
<evidence type="ECO:0000256" key="2">
    <source>
        <dbReference type="ARBA" id="ARBA00022692"/>
    </source>
</evidence>
<feature type="transmembrane region" description="Helical" evidence="6">
    <location>
        <begin position="77"/>
        <end position="102"/>
    </location>
</feature>
<dbReference type="Gene3D" id="1.20.1250.20">
    <property type="entry name" value="MFS general substrate transporter like domains"/>
    <property type="match status" value="1"/>
</dbReference>
<gene>
    <name evidence="8" type="ORF">LQ327_22110</name>
</gene>
<feature type="region of interest" description="Disordered" evidence="5">
    <location>
        <begin position="1"/>
        <end position="27"/>
    </location>
</feature>
<evidence type="ECO:0000256" key="5">
    <source>
        <dbReference type="SAM" id="MobiDB-lite"/>
    </source>
</evidence>
<evidence type="ECO:0000259" key="7">
    <source>
        <dbReference type="PROSITE" id="PS50850"/>
    </source>
</evidence>
<feature type="transmembrane region" description="Helical" evidence="6">
    <location>
        <begin position="374"/>
        <end position="396"/>
    </location>
</feature>
<keyword evidence="2 6" id="KW-0812">Transmembrane</keyword>
<dbReference type="InterPro" id="IPR036259">
    <property type="entry name" value="MFS_trans_sf"/>
</dbReference>
<sequence>MTTTGETGRTGPGDRTPRTATTDGTAGHDDLAARLDRLPVITRTHRTWVVLLGALFVFDLVDLNSFAYAAPALRTQWGLSIGTVGLITSAGFVGMFLGAIVGGRLSDRLGRRPVLIGAVFFYSLFSLASAASWDATSLGVMRVLTGFGLQAMTGVLLVYVSEMFPRALRGRYQSLLLAVGLAGVPVAAWLARIVVPLGPGTWRWIFVFGALGAIIGLVALKVMPESARWQAAKGRDTEKAERLVAQLEEEARARTGEPLPEPVPTPALPPASVRDLLRGATLRRTVVASAACVFLILSFYGFTSWVPTLLVERGYTTAQSLTYASVLAIAAVPGALLAFPFIDRWERKNLVFALQCVVAVLLLVFGLVGNPVSILVSGFLASMLMQTSVAVLYTYIAEVFPLALRGLGSGIANGTGRLAGVLGGVLVAAIFTGLGMGAVYVYLAVAALLMGVVLLFFGVRTSNRGLEEISTGALADKTSDV</sequence>
<dbReference type="PANTHER" id="PTHR23508:SF10">
    <property type="entry name" value="CARBOXYLIC ACID TRANSPORTER PROTEIN HOMOLOG"/>
    <property type="match status" value="1"/>
</dbReference>
<feature type="transmembrane region" description="Helical" evidence="6">
    <location>
        <begin position="172"/>
        <end position="195"/>
    </location>
</feature>
<evidence type="ECO:0000313" key="9">
    <source>
        <dbReference type="Proteomes" id="UP001199469"/>
    </source>
</evidence>
<keyword evidence="3 6" id="KW-1133">Transmembrane helix</keyword>
<feature type="transmembrane region" description="Helical" evidence="6">
    <location>
        <begin position="440"/>
        <end position="459"/>
    </location>
</feature>
<accession>A0ABS8PEY6</accession>
<dbReference type="SUPFAM" id="SSF103473">
    <property type="entry name" value="MFS general substrate transporter"/>
    <property type="match status" value="1"/>
</dbReference>
<feature type="transmembrane region" description="Helical" evidence="6">
    <location>
        <begin position="417"/>
        <end position="434"/>
    </location>
</feature>
<dbReference type="InterPro" id="IPR005829">
    <property type="entry name" value="Sugar_transporter_CS"/>
</dbReference>
<feature type="domain" description="Major facilitator superfamily (MFS) profile" evidence="7">
    <location>
        <begin position="48"/>
        <end position="462"/>
    </location>
</feature>
<feature type="transmembrane region" description="Helical" evidence="6">
    <location>
        <begin position="323"/>
        <end position="342"/>
    </location>
</feature>
<feature type="transmembrane region" description="Helical" evidence="6">
    <location>
        <begin position="201"/>
        <end position="220"/>
    </location>
</feature>
<evidence type="ECO:0000256" key="3">
    <source>
        <dbReference type="ARBA" id="ARBA00022989"/>
    </source>
</evidence>
<evidence type="ECO:0000313" key="8">
    <source>
        <dbReference type="EMBL" id="MCD2196070.1"/>
    </source>
</evidence>
<proteinExistence type="predicted"/>
<dbReference type="PANTHER" id="PTHR23508">
    <property type="entry name" value="CARBOXYLIC ACID TRANSPORTER PROTEIN HOMOLOG"/>
    <property type="match status" value="1"/>
</dbReference>
<dbReference type="Proteomes" id="UP001199469">
    <property type="component" value="Unassembled WGS sequence"/>
</dbReference>
<evidence type="ECO:0000256" key="6">
    <source>
        <dbReference type="SAM" id="Phobius"/>
    </source>
</evidence>
<evidence type="ECO:0000256" key="1">
    <source>
        <dbReference type="ARBA" id="ARBA00004651"/>
    </source>
</evidence>
<comment type="subcellular location">
    <subcellularLocation>
        <location evidence="1">Cell membrane</location>
        <topology evidence="1">Multi-pass membrane protein</topology>
    </subcellularLocation>
</comment>
<feature type="transmembrane region" description="Helical" evidence="6">
    <location>
        <begin position="114"/>
        <end position="133"/>
    </location>
</feature>
<dbReference type="Pfam" id="PF00083">
    <property type="entry name" value="Sugar_tr"/>
    <property type="match status" value="1"/>
</dbReference>
<keyword evidence="9" id="KW-1185">Reference proteome</keyword>